<reference evidence="1" key="1">
    <citation type="submission" date="2023-07" db="EMBL/GenBank/DDBJ databases">
        <authorList>
            <person name="Kim M.K."/>
        </authorList>
    </citation>
    <scope>NUCLEOTIDE SEQUENCE</scope>
    <source>
        <strain evidence="1">M29</strain>
    </source>
</reference>
<comment type="caution">
    <text evidence="1">The sequence shown here is derived from an EMBL/GenBank/DDBJ whole genome shotgun (WGS) entry which is preliminary data.</text>
</comment>
<dbReference type="Proteomes" id="UP001167796">
    <property type="component" value="Unassembled WGS sequence"/>
</dbReference>
<keyword evidence="2" id="KW-1185">Reference proteome</keyword>
<proteinExistence type="predicted"/>
<protein>
    <submittedName>
        <fullName evidence="1">Uncharacterized protein</fullName>
    </submittedName>
</protein>
<organism evidence="1 2">
    <name type="scientific">Hymenobacter mellowenesis</name>
    <dbReference type="NCBI Taxonomy" id="3063995"/>
    <lineage>
        <taxon>Bacteria</taxon>
        <taxon>Pseudomonadati</taxon>
        <taxon>Bacteroidota</taxon>
        <taxon>Cytophagia</taxon>
        <taxon>Cytophagales</taxon>
        <taxon>Hymenobacteraceae</taxon>
        <taxon>Hymenobacter</taxon>
    </lineage>
</organism>
<accession>A0ABT9A9G1</accession>
<dbReference type="RefSeq" id="WP_305011166.1">
    <property type="nucleotide sequence ID" value="NZ_JAUQSX010000004.1"/>
</dbReference>
<dbReference type="EMBL" id="JAUQSX010000004">
    <property type="protein sequence ID" value="MDO7846478.1"/>
    <property type="molecule type" value="Genomic_DNA"/>
</dbReference>
<name>A0ABT9A9G1_9BACT</name>
<sequence length="704" mass="74308">MPAAPGSGSPPSINNLANTCDAAGGASLVTFTVNKGIAGVPCAVVLTNAAGDIVWTGGMTTVLNSKSFTITGTANGDYTLTADNGEATDTAGFTIACSVAPITLVARNITQPTPSVPTGRVVIEAQGGSPALTQLYINIPGVTAGTVAMSSVAVSYIYDRAGIAVGRHVATITDGSNLSNTLEVPFEILALVGGCTDPESDNYNPAATYNDGSCVIAPRLVLDTTLPALVPNGRPVWVSLSSPEIANATPAKADAFINLEFLAGTAGVVLEVNGYRLESGPVLLATNFIDAPSLVEALNAIGPLAAAYDIHQNQDDEVRLTAWAEGTRFNLDLTTSDAAKVSVVAVDGVNRFHSQRREQWGCYLEVWTGSPQSTPSTFADLYSDVYRDTYGEIVTPPGGAVRPVLAQRLELPYRADNAYRFDISAALQKFTGHAYPQPDGSCPDRLCSFFLKFGEVYATADSIRRQRNAYISGVSWTLDAVEVPAAQSLGIRLLSSRPAPWRTTGRGPTVLVPKDAQLLAIAGRVRYDGQTQEFSLPTPLDGVVLRIDYLANALGPDYLKTYVGIVDGLGGGITTPLAQVVHGPAHVLTFANGQGGCDSVPFEGEREELTKYTPSTFSTGTGTATRSATTPQAFRLNSGPLTREEYLWLRQELGNTSAVWYEKPSGPQAVNITAFSPDPDEVKAEYFLTVDCQPQEQPALGVTN</sequence>
<evidence type="ECO:0000313" key="1">
    <source>
        <dbReference type="EMBL" id="MDO7846478.1"/>
    </source>
</evidence>
<evidence type="ECO:0000313" key="2">
    <source>
        <dbReference type="Proteomes" id="UP001167796"/>
    </source>
</evidence>
<gene>
    <name evidence="1" type="ORF">Q5H92_08925</name>
</gene>